<dbReference type="Pfam" id="PF13578">
    <property type="entry name" value="Methyltransf_24"/>
    <property type="match status" value="1"/>
</dbReference>
<dbReference type="SUPFAM" id="SSF53335">
    <property type="entry name" value="S-adenosyl-L-methionine-dependent methyltransferases"/>
    <property type="match status" value="1"/>
</dbReference>
<proteinExistence type="predicted"/>
<dbReference type="GO" id="GO:0008168">
    <property type="term" value="F:methyltransferase activity"/>
    <property type="evidence" value="ECO:0007669"/>
    <property type="project" value="UniProtKB-KW"/>
</dbReference>
<sequence length="258" mass="29907">MLEKIYPLLAYLKYFLRQEDRHSLQSPFSFKVYEGLKKNLKTNDDTELKALRKQLLQNHKKITIQDFGAGSIHLKEPIRRISDITRHSTSSSKFSKLYQYFCSLTPAQTVIELGTCVGINTCYLARATKGKLYTFEGAEELAKVARNTFSNFSKVSLLIGQIEITLPEFLKRPNKLDFVLIDAHHAYQPTLTFWEHITPFLNEDSIVAIGDIHRSKEMEQAWHTIKDSPSVTMSMDFYECGILFFKKGLNKKHYILHY</sequence>
<gene>
    <name evidence="1" type="ORF">IFO69_02225</name>
</gene>
<dbReference type="InterPro" id="IPR029063">
    <property type="entry name" value="SAM-dependent_MTases_sf"/>
</dbReference>
<dbReference type="GO" id="GO:0032259">
    <property type="term" value="P:methylation"/>
    <property type="evidence" value="ECO:0007669"/>
    <property type="project" value="UniProtKB-KW"/>
</dbReference>
<comment type="caution">
    <text evidence="1">The sequence shown here is derived from an EMBL/GenBank/DDBJ whole genome shotgun (WGS) entry which is preliminary data.</text>
</comment>
<evidence type="ECO:0000313" key="1">
    <source>
        <dbReference type="EMBL" id="MBD8487554.1"/>
    </source>
</evidence>
<protein>
    <submittedName>
        <fullName evidence="1">Class I SAM-dependent methyltransferase</fullName>
    </submittedName>
</protein>
<dbReference type="Gene3D" id="3.40.50.150">
    <property type="entry name" value="Vaccinia Virus protein VP39"/>
    <property type="match status" value="1"/>
</dbReference>
<name>A0ABR9AGD6_9BACT</name>
<dbReference type="Proteomes" id="UP000647133">
    <property type="component" value="Unassembled WGS sequence"/>
</dbReference>
<accession>A0ABR9AGD6</accession>
<dbReference type="RefSeq" id="WP_192007589.1">
    <property type="nucleotide sequence ID" value="NZ_JACYTQ010000001.1"/>
</dbReference>
<evidence type="ECO:0000313" key="2">
    <source>
        <dbReference type="Proteomes" id="UP000647133"/>
    </source>
</evidence>
<keyword evidence="2" id="KW-1185">Reference proteome</keyword>
<dbReference type="EMBL" id="JACYTQ010000001">
    <property type="protein sequence ID" value="MBD8487554.1"/>
    <property type="molecule type" value="Genomic_DNA"/>
</dbReference>
<organism evidence="1 2">
    <name type="scientific">Echinicola arenosa</name>
    <dbReference type="NCBI Taxonomy" id="2774144"/>
    <lineage>
        <taxon>Bacteria</taxon>
        <taxon>Pseudomonadati</taxon>
        <taxon>Bacteroidota</taxon>
        <taxon>Cytophagia</taxon>
        <taxon>Cytophagales</taxon>
        <taxon>Cyclobacteriaceae</taxon>
        <taxon>Echinicola</taxon>
    </lineage>
</organism>
<keyword evidence="1" id="KW-0489">Methyltransferase</keyword>
<reference evidence="1 2" key="1">
    <citation type="submission" date="2020-09" db="EMBL/GenBank/DDBJ databases">
        <title>Echinicola sp. CAU 1574 isolated from sand of Sido Beach.</title>
        <authorList>
            <person name="Kim W."/>
        </authorList>
    </citation>
    <scope>NUCLEOTIDE SEQUENCE [LARGE SCALE GENOMIC DNA]</scope>
    <source>
        <strain evidence="1 2">CAU 1574</strain>
    </source>
</reference>
<keyword evidence="1" id="KW-0808">Transferase</keyword>